<dbReference type="AlphaFoldDB" id="A0A2S2QBU6"/>
<name>A0A2S2QBU6_9HEMI</name>
<dbReference type="RefSeq" id="XP_025423010.1">
    <property type="nucleotide sequence ID" value="XM_025567225.1"/>
</dbReference>
<sequence>MVSNPTSIVCSYILFNMMSFKNVVIYISIIIATCAISSECFICDTCVCQNSIINCTENGLINILDLWEHTETLKDTTLMHFDYNGITHVKKLPSSKVKCLTLRHNQISSIEDLAFINLIYLKELDLSYNYLTTDDLNQNTFKISRGDSKVSIRPTGLLILRLDNNNLHSLTSRVFEEMEYLVSLSLAGNPLITIDRSTGLALSSLPMLRVLNLANTSICELPDHFLHTPRFLATINLSKNKFTQIPQGLSEVHALQRLDLSYNPIVSILNFPKMPSLKILHLSYMPELNAIGTRAFSNLRNLEEFHCMHNYKLESIDPNAFSYKSSDGSEVELWPNIIKLDLSYNALRYLDSNLLSRWDTLEELNLQGNKWECDCLNQWFVNTLAPMLESKHSEFLIDFTCREPTEMNGKSILDLHHLHYEMRCLDYYNHHPETDGVLLVGILIGVLLAVPFTMGCMMYCAKRKNSLSYYHRIFNQYKAPYSHEFQLRESSIYQPTSIIADGYQCENR</sequence>
<proteinExistence type="predicted"/>
<dbReference type="Gene3D" id="3.80.10.10">
    <property type="entry name" value="Ribonuclease Inhibitor"/>
    <property type="match status" value="3"/>
</dbReference>
<feature type="transmembrane region" description="Helical" evidence="3">
    <location>
        <begin position="12"/>
        <end position="32"/>
    </location>
</feature>
<keyword evidence="3" id="KW-0812">Transmembrane</keyword>
<dbReference type="InterPro" id="IPR050333">
    <property type="entry name" value="SLRP"/>
</dbReference>
<dbReference type="InterPro" id="IPR032675">
    <property type="entry name" value="LRR_dom_sf"/>
</dbReference>
<reference evidence="4" key="1">
    <citation type="submission" date="2018-04" db="EMBL/GenBank/DDBJ databases">
        <title>Transcriptome assembly of Sipha flava.</title>
        <authorList>
            <person name="Scully E.D."/>
            <person name="Geib S.M."/>
            <person name="Palmer N.A."/>
            <person name="Koch K."/>
            <person name="Bradshaw J."/>
            <person name="Heng-Moss T."/>
            <person name="Sarath G."/>
        </authorList>
    </citation>
    <scope>NUCLEOTIDE SEQUENCE</scope>
</reference>
<evidence type="ECO:0000256" key="3">
    <source>
        <dbReference type="SAM" id="Phobius"/>
    </source>
</evidence>
<keyword evidence="3" id="KW-0472">Membrane</keyword>
<dbReference type="PANTHER" id="PTHR45712">
    <property type="entry name" value="AGAP008170-PA"/>
    <property type="match status" value="1"/>
</dbReference>
<dbReference type="Pfam" id="PF13855">
    <property type="entry name" value="LRR_8"/>
    <property type="match status" value="2"/>
</dbReference>
<dbReference type="PANTHER" id="PTHR45712:SF22">
    <property type="entry name" value="INSULIN-LIKE GROWTH FACTOR-BINDING PROTEIN COMPLEX ACID LABILE SUBUNIT"/>
    <property type="match status" value="1"/>
</dbReference>
<evidence type="ECO:0000256" key="1">
    <source>
        <dbReference type="ARBA" id="ARBA00022614"/>
    </source>
</evidence>
<gene>
    <name evidence="4" type="primary">LRRN2</name>
    <name evidence="6" type="synonym">LOC112692532</name>
    <name evidence="4" type="ORF">g.4059</name>
</gene>
<dbReference type="PROSITE" id="PS51450">
    <property type="entry name" value="LRR"/>
    <property type="match status" value="2"/>
</dbReference>
<evidence type="ECO:0000313" key="4">
    <source>
        <dbReference type="EMBL" id="MBY75229.1"/>
    </source>
</evidence>
<keyword evidence="3" id="KW-1133">Transmembrane helix</keyword>
<dbReference type="InterPro" id="IPR003591">
    <property type="entry name" value="Leu-rich_rpt_typical-subtyp"/>
</dbReference>
<evidence type="ECO:0000256" key="2">
    <source>
        <dbReference type="ARBA" id="ARBA00022737"/>
    </source>
</evidence>
<organism evidence="4">
    <name type="scientific">Sipha flava</name>
    <name type="common">yellow sugarcane aphid</name>
    <dbReference type="NCBI Taxonomy" id="143950"/>
    <lineage>
        <taxon>Eukaryota</taxon>
        <taxon>Metazoa</taxon>
        <taxon>Ecdysozoa</taxon>
        <taxon>Arthropoda</taxon>
        <taxon>Hexapoda</taxon>
        <taxon>Insecta</taxon>
        <taxon>Pterygota</taxon>
        <taxon>Neoptera</taxon>
        <taxon>Paraneoptera</taxon>
        <taxon>Hemiptera</taxon>
        <taxon>Sternorrhyncha</taxon>
        <taxon>Aphidomorpha</taxon>
        <taxon>Aphidoidea</taxon>
        <taxon>Aphididae</taxon>
        <taxon>Sipha</taxon>
    </lineage>
</organism>
<dbReference type="Proteomes" id="UP000694846">
    <property type="component" value="Unplaced"/>
</dbReference>
<feature type="transmembrane region" description="Helical" evidence="3">
    <location>
        <begin position="437"/>
        <end position="461"/>
    </location>
</feature>
<dbReference type="SUPFAM" id="SSF52058">
    <property type="entry name" value="L domain-like"/>
    <property type="match status" value="1"/>
</dbReference>
<keyword evidence="5" id="KW-1185">Reference proteome</keyword>
<dbReference type="InterPro" id="IPR001611">
    <property type="entry name" value="Leu-rich_rpt"/>
</dbReference>
<protein>
    <submittedName>
        <fullName evidence="4">Leucine-rich repeat neuronal protein 2</fullName>
    </submittedName>
    <submittedName>
        <fullName evidence="6">Leucine-rich repeats and immunoglobulin-like domains protein 1 isoform X1</fullName>
    </submittedName>
</protein>
<evidence type="ECO:0000313" key="5">
    <source>
        <dbReference type="Proteomes" id="UP000694846"/>
    </source>
</evidence>
<dbReference type="OrthoDB" id="72369at2759"/>
<evidence type="ECO:0000313" key="6">
    <source>
        <dbReference type="RefSeq" id="XP_025423010.1"/>
    </source>
</evidence>
<reference evidence="6" key="2">
    <citation type="submission" date="2025-04" db="UniProtKB">
        <authorList>
            <consortium name="RefSeq"/>
        </authorList>
    </citation>
    <scope>IDENTIFICATION</scope>
    <source>
        <tissue evidence="6">Whole body</tissue>
    </source>
</reference>
<dbReference type="EMBL" id="GGMS01006026">
    <property type="protein sequence ID" value="MBY75229.1"/>
    <property type="molecule type" value="Transcribed_RNA"/>
</dbReference>
<dbReference type="SMART" id="SM00369">
    <property type="entry name" value="LRR_TYP"/>
    <property type="match status" value="7"/>
</dbReference>
<keyword evidence="2" id="KW-0677">Repeat</keyword>
<accession>A0A2S2QBU6</accession>
<keyword evidence="1" id="KW-0433">Leucine-rich repeat</keyword>